<accession>A0A4Q7PL65</accession>
<evidence type="ECO:0000313" key="3">
    <source>
        <dbReference type="Proteomes" id="UP000292262"/>
    </source>
</evidence>
<reference evidence="2 3" key="1">
    <citation type="submission" date="2019-02" db="EMBL/GenBank/DDBJ databases">
        <title>Genomic Encyclopedia of Type Strains, Phase IV (KMG-IV): sequencing the most valuable type-strain genomes for metagenomic binning, comparative biology and taxonomic classification.</title>
        <authorList>
            <person name="Goeker M."/>
        </authorList>
    </citation>
    <scope>NUCLEOTIDE SEQUENCE [LARGE SCALE GENOMIC DNA]</scope>
    <source>
        <strain evidence="2 3">DSM 17196</strain>
    </source>
</reference>
<dbReference type="OrthoDB" id="1431622at2"/>
<sequence>MTTQSIQTEKELKDIHFKMLEWKSILGFIEGEMTFINQLLHSYVFEPTTPNLFEKLQEFRIQMIEVNKDLQQLKESIQEQENKLGGMLECDTVSCDTVYFEKYKEIKASMKSFNKHFAAFKADVFQYAGNILKKNKK</sequence>
<protein>
    <submittedName>
        <fullName evidence="2">Uncharacterized protein</fullName>
    </submittedName>
</protein>
<organism evidence="2 3">
    <name type="scientific">Aquimarina brevivitae</name>
    <dbReference type="NCBI Taxonomy" id="323412"/>
    <lineage>
        <taxon>Bacteria</taxon>
        <taxon>Pseudomonadati</taxon>
        <taxon>Bacteroidota</taxon>
        <taxon>Flavobacteriia</taxon>
        <taxon>Flavobacteriales</taxon>
        <taxon>Flavobacteriaceae</taxon>
        <taxon>Aquimarina</taxon>
    </lineage>
</organism>
<keyword evidence="3" id="KW-1185">Reference proteome</keyword>
<evidence type="ECO:0000256" key="1">
    <source>
        <dbReference type="SAM" id="Coils"/>
    </source>
</evidence>
<name>A0A4Q7PL65_9FLAO</name>
<feature type="coiled-coil region" evidence="1">
    <location>
        <begin position="56"/>
        <end position="83"/>
    </location>
</feature>
<dbReference type="EMBL" id="SGXE01000001">
    <property type="protein sequence ID" value="RZS99702.1"/>
    <property type="molecule type" value="Genomic_DNA"/>
</dbReference>
<dbReference type="Proteomes" id="UP000292262">
    <property type="component" value="Unassembled WGS sequence"/>
</dbReference>
<proteinExistence type="predicted"/>
<dbReference type="AlphaFoldDB" id="A0A4Q7PL65"/>
<dbReference type="RefSeq" id="WP_130285523.1">
    <property type="nucleotide sequence ID" value="NZ_SGXE01000001.1"/>
</dbReference>
<comment type="caution">
    <text evidence="2">The sequence shown here is derived from an EMBL/GenBank/DDBJ whole genome shotgun (WGS) entry which is preliminary data.</text>
</comment>
<gene>
    <name evidence="2" type="ORF">EV197_0925</name>
</gene>
<keyword evidence="1" id="KW-0175">Coiled coil</keyword>
<evidence type="ECO:0000313" key="2">
    <source>
        <dbReference type="EMBL" id="RZS99702.1"/>
    </source>
</evidence>